<reference evidence="1 2" key="1">
    <citation type="submission" date="2024-04" db="EMBL/GenBank/DDBJ databases">
        <authorList>
            <consortium name="Genoscope - CEA"/>
            <person name="William W."/>
        </authorList>
    </citation>
    <scope>NUCLEOTIDE SEQUENCE [LARGE SCALE GENOMIC DNA]</scope>
</reference>
<evidence type="ECO:0000313" key="2">
    <source>
        <dbReference type="Proteomes" id="UP001497497"/>
    </source>
</evidence>
<accession>A0AAV2IQY2</accession>
<protein>
    <submittedName>
        <fullName evidence="1">Uncharacterized protein</fullName>
    </submittedName>
</protein>
<keyword evidence="2" id="KW-1185">Reference proteome</keyword>
<dbReference type="InterPro" id="IPR035969">
    <property type="entry name" value="Rab-GAP_TBC_sf"/>
</dbReference>
<evidence type="ECO:0000313" key="1">
    <source>
        <dbReference type="EMBL" id="CAL1547704.1"/>
    </source>
</evidence>
<proteinExistence type="predicted"/>
<dbReference type="EMBL" id="CAXITT010001045">
    <property type="protein sequence ID" value="CAL1547704.1"/>
    <property type="molecule type" value="Genomic_DNA"/>
</dbReference>
<dbReference type="Proteomes" id="UP001497497">
    <property type="component" value="Unassembled WGS sequence"/>
</dbReference>
<name>A0AAV2IQY2_LYMST</name>
<comment type="caution">
    <text evidence="1">The sequence shown here is derived from an EMBL/GenBank/DDBJ whole genome shotgun (WGS) entry which is preliminary data.</text>
</comment>
<dbReference type="Gene3D" id="1.10.472.80">
    <property type="entry name" value="Ypt/Rab-GAP domain of gyp1p, domain 3"/>
    <property type="match status" value="1"/>
</dbReference>
<gene>
    <name evidence="1" type="ORF">GSLYS_00021021001</name>
</gene>
<organism evidence="1 2">
    <name type="scientific">Lymnaea stagnalis</name>
    <name type="common">Great pond snail</name>
    <name type="synonym">Helix stagnalis</name>
    <dbReference type="NCBI Taxonomy" id="6523"/>
    <lineage>
        <taxon>Eukaryota</taxon>
        <taxon>Metazoa</taxon>
        <taxon>Spiralia</taxon>
        <taxon>Lophotrochozoa</taxon>
        <taxon>Mollusca</taxon>
        <taxon>Gastropoda</taxon>
        <taxon>Heterobranchia</taxon>
        <taxon>Euthyneura</taxon>
        <taxon>Panpulmonata</taxon>
        <taxon>Hygrophila</taxon>
        <taxon>Lymnaeoidea</taxon>
        <taxon>Lymnaeidae</taxon>
        <taxon>Lymnaea</taxon>
    </lineage>
</organism>
<dbReference type="SUPFAM" id="SSF47923">
    <property type="entry name" value="Ypt/Rab-GAP domain of gyp1p"/>
    <property type="match status" value="1"/>
</dbReference>
<sequence length="1462" mass="164930">MKKATVSNKANIAAAAGQPTDQRPFNQLWINSCYQQTLLPNAPWHKLEEEISHSLAQKVEKQFSQPQRKEMLMEVLGRHFVEKYLSHVQRNPEILEPSHMSANDKNRLRIDAQNWLNSQMYKAVKETGHGYLLTGIGPGEPPPTGSYAEFLRETFSVFTTGLDRELYKLDTKLKVGYWCKKSSVRYCLKATDIYKVPAPSRLKQAGTSESVGGKSVARQIKAPVFTVKTDPLPLWGPQSDTIGSAVVSLLLRDPRKFEVVAGRLHGRQLPGSLRSYLWADVLFKAERKKMKEVYVEKIVRERFAVSVSRGLTDLRINKPTQSPINGLIQNTVVETYSKTTSMIQYKQMEHIKETIRALNVLYVYDRSYEPYLVYWLFPIQLAFRSKEAMSDDKGEHILELAMYLDLLNSNCFPTWPHVFAMAEQVMMRLEKDDPQLHNHLRRIAPINAQVNPKEFLVQLLHQEREQAEALLQLTTTNTPRAPSSSTQFLADPTIFLRRWIGEGFVSVLDTPGVMYIWDQLFMQNWTETAIINVCLSLMELLRHKFMEAYDYITMKEVFLMEPCKLYTVDFQMAWIHLENGKPLLDINDQFNRQRPLSASSDVSVVLSDRDSPELGILKPCGIKNMRSCLTFPSSSIQKEPWLANIQGEDLRLNVGVYFGSVKLRSRLSHSLAVVTAKTKDSYGSFVLELEFPGEHYIYDMLDLSTYDVERELGAYPYVIIKLELFTIIYINSIQGPITLGWSRIPLYRHVNHRDNQGFSLIEGDVTVALHPGDIPESIIAAQPHTPSEEDRVEGTLLGYNCTFSAYVFDPNNEPSNRKVKPLKAEVIPAVAPLDTRVSKYVFAPLDTRVSKYVFALLDTRVSKYVFAPLDTRVSKYVFAPLDTRVSKDVVAPFDTRVSKYVFAPLDTRVSKYTDPLDEWIPYNPSAAKSDPKPTTNRDPFVLHIDSVRHLPDSATIIKVTGRILRAGNITNLQDILAIPELDSSARSPKFNFNMLVNEGQQIADPELLLFLRVYTHDLETNTTVVVGSCLVRVFTPGKKKGEGYLCVGGHELRLYSGMPNTKDGLNQINATDLDSNPVLPGCTLLLRLLPQSNHPVPAPKYSSGYYKSEKSKPTASELRLYASYAADNKRSVRDVITKLQHFENSPYKDGSDIQLTKWIVDKLDIKKQQGVNKAAANLALHRCIRYRVKVGLNVHIKSAVGLPDGLHIQCFARLAPGKQAKYQTASEAGHGKEEQFITTKLSPTSQLTAPVWEDGHKELHPCYDNNTCLIIQLIGLNVVYKPKADHKTAGTVHQPDGRPLEINAQELIGWAVVPLFEGNAAKSGLHMLPVLTHSPSEQTVEELSEKSAGQVLRTLTGSKLNGASLQVQIWDAHFSFNELPQQEVHKSLLDLLGNPDGQTVRTKANSQTVQDFVLSMCDEKDRKQGLQGVTLNKEVTFFSETMAKTFGNLMINYCHKHGLNPL</sequence>